<sequence>MADNITPGASHYTVKAGFLPEVLDILRDTIGSKLRREELEPLERARDEALRTMDRDVKDPFAFFLEHAARYELGCQEVLRCAKPVLYEAINKILEELEPKLLSPENMGARPQPIRDDANEVSKLSSSNIPLATTHTQSRSPSLEQEVDSNAGHSSLTNTAPVAPSVTEAGSPVDPFQSGRKRPAPPQDDERSCIPGKKRSKKASVHDRPKIKRQIPFAKADECVFMYRDYAGFYVLRCDKMACKKRAGVASSDPFYFRRHPFGDSTALKHFDTGHRIKDKNDKDELFLKYAVKG</sequence>
<protein>
    <submittedName>
        <fullName evidence="2">Uncharacterized protein</fullName>
    </submittedName>
</protein>
<proteinExistence type="predicted"/>
<dbReference type="OrthoDB" id="4753337at2759"/>
<name>M7T6E4_EUTLA</name>
<accession>M7T6E4</accession>
<dbReference type="Proteomes" id="UP000012174">
    <property type="component" value="Unassembled WGS sequence"/>
</dbReference>
<dbReference type="HOGENOM" id="CLU_946757_0_0_1"/>
<dbReference type="EMBL" id="KB705455">
    <property type="protein sequence ID" value="EMR72463.1"/>
    <property type="molecule type" value="Genomic_DNA"/>
</dbReference>
<dbReference type="KEGG" id="ela:UCREL1_480"/>
<organism evidence="2 3">
    <name type="scientific">Eutypa lata (strain UCR-EL1)</name>
    <name type="common">Grapevine dieback disease fungus</name>
    <name type="synonym">Eutypa armeniacae</name>
    <dbReference type="NCBI Taxonomy" id="1287681"/>
    <lineage>
        <taxon>Eukaryota</taxon>
        <taxon>Fungi</taxon>
        <taxon>Dikarya</taxon>
        <taxon>Ascomycota</taxon>
        <taxon>Pezizomycotina</taxon>
        <taxon>Sordariomycetes</taxon>
        <taxon>Xylariomycetidae</taxon>
        <taxon>Xylariales</taxon>
        <taxon>Diatrypaceae</taxon>
        <taxon>Eutypa</taxon>
    </lineage>
</organism>
<feature type="region of interest" description="Disordered" evidence="1">
    <location>
        <begin position="104"/>
        <end position="209"/>
    </location>
</feature>
<feature type="compositionally biased region" description="Polar residues" evidence="1">
    <location>
        <begin position="122"/>
        <end position="143"/>
    </location>
</feature>
<keyword evidence="3" id="KW-1185">Reference proteome</keyword>
<dbReference type="AlphaFoldDB" id="M7T6E4"/>
<gene>
    <name evidence="2" type="ORF">UCREL1_480</name>
</gene>
<evidence type="ECO:0000313" key="3">
    <source>
        <dbReference type="Proteomes" id="UP000012174"/>
    </source>
</evidence>
<evidence type="ECO:0000256" key="1">
    <source>
        <dbReference type="SAM" id="MobiDB-lite"/>
    </source>
</evidence>
<evidence type="ECO:0000313" key="2">
    <source>
        <dbReference type="EMBL" id="EMR72463.1"/>
    </source>
</evidence>
<reference evidence="3" key="1">
    <citation type="journal article" date="2013" name="Genome Announc.">
        <title>Draft genome sequence of the grapevine dieback fungus Eutypa lata UCR-EL1.</title>
        <authorList>
            <person name="Blanco-Ulate B."/>
            <person name="Rolshausen P.E."/>
            <person name="Cantu D."/>
        </authorList>
    </citation>
    <scope>NUCLEOTIDE SEQUENCE [LARGE SCALE GENOMIC DNA]</scope>
    <source>
        <strain evidence="3">UCR-EL1</strain>
    </source>
</reference>
<feature type="compositionally biased region" description="Polar residues" evidence="1">
    <location>
        <begin position="151"/>
        <end position="160"/>
    </location>
</feature>
<feature type="compositionally biased region" description="Basic residues" evidence="1">
    <location>
        <begin position="196"/>
        <end position="209"/>
    </location>
</feature>